<evidence type="ECO:0000259" key="7">
    <source>
        <dbReference type="Pfam" id="PF11721"/>
    </source>
</evidence>
<dbReference type="Gene3D" id="3.20.20.80">
    <property type="entry name" value="Glycosidases"/>
    <property type="match status" value="1"/>
</dbReference>
<proteinExistence type="inferred from homology"/>
<sequence>MQVWLEPKKQLTGYSININYRDKMMIIKRHLTAFLTLLISLGGFAQQQVPQNKMEEIYEKIKTPYKYGLVIAPTTNKYKVDCPSVFREGNKWYMTYLMYNGQNGKDGRGYQTMLAESDDLLKWKTLGNVLSFRDGTWDTNQRGGFLSLLDNTWGGSYKLNKFKHKYWMTYIGGASAGYESGPLKIGVAFTKKNITKAHEWESLDKPILSPEDKDAQWFENITQYKSCVYWDKDKKLGKQFVMYYNAGGRNPKTNIKAERIGIALSDDMIHWKRYEGNPIFTHEEGLTADAHIQKIGDVYVMFYFSAFRSSRKYKAFNTFACSYDLVHWTDWNGDDLVIPSKDYDNLFAHKSCVIEYKGVVYHYYCGVNNNDQRGIAVAVSKPMGKSEVHFPAPEPTGKRITTSLNNDWFTIAAGENSNTYDAFNVTADWKKVNLPHNWDDYAGYRQLVHGNRHGNAWYKKEFDLPAYDADKRLFIRFDGVGSYATVYVNGKNMGRRPSGRTTFTLDVTDALKPGAKNTIAVKAEHPSMISDMPWVCGGCSSEYGFSEGSQPMGIYRPVTLEVTDKVRIEPFGVHIWNDEKAKTVNIETEIKNYGNTVETVELVSKLTDENWTQAFRLSETVTLQPGETKLIKQVSPEIKDVHLWSVEDPYLYSLASVVKRGGKSTDEMTTSYGIRTVSWPVLRKDGDKTFRLNGKSVFINGVCEYEHQFGQSHAFSNEQISSRVKQIKAAGFNAFRDAHQPHNLSYQNYWDESGIIFWPQFSAHIWYDSPEFRNNFKALLRQWIKERRNSPSVVMWGLQNESTLPKDFAEECANIIREMDPTARNQRIITTCNGGEGTDWDVVQNWSGTYGGFPDNYNKEISNQLLNGEYGAWRSIDLHTEGDFDQNGVWSENRMCQLLEKKIRLAESVKDSCCGQFQWVFSSHDNPGRKQPDEGYRMIDKVGPFNYKGLVTPWEEPVDAYYMYRANYVPAKKDPMVYIVSHTWADRFVKNKGRINIDVFSNCDSVKLYNDATDTLLMGKKVNHGVGTHFMWEHRAVRYNVLRAVGYYGGKPATQDVIVLDGLEKAPHFDKLYTNVAPILKGANDYNYIYRVNCGGDKYTDEYGQVWSADVAKGTSKGWGSTSWADDYKGLNPYLGSQRFTSDPIDGTKDWSLFGHFRYGRHKLAYHFPLPDGEYRVELYFTEPWHGTGGSKDCEGLRIFDVAVNDSTYINDMDLWAESGHDVAYKKVLNATIEGGELKISFPEVKAGQAVISAIAIASRNKDIRPVEAAPSNGWSWDKTECVVATPPASLPEGQDSRATVTYQAEDALIKGKSEKKLHKNQTGVCFLKGNSNSIEWNINTGIANVYALRFSYMNITSAPIKVRVQLIAADGRILKNDEITFPVAAEKWKTLSTTTGSYINAGHYKVRISAENMNGLWFNALDVQ</sequence>
<keyword evidence="2" id="KW-0378">Hydrolase</keyword>
<dbReference type="Pfam" id="PF00703">
    <property type="entry name" value="Glyco_hydro_2"/>
    <property type="match status" value="1"/>
</dbReference>
<dbReference type="InterPro" id="IPR021720">
    <property type="entry name" value="Malectin_dom"/>
</dbReference>
<dbReference type="Gene3D" id="2.60.120.260">
    <property type="entry name" value="Galactose-binding domain-like"/>
    <property type="match status" value="2"/>
</dbReference>
<comment type="similarity">
    <text evidence="1">Belongs to the glycosyl hydrolase 2 family.</text>
</comment>
<dbReference type="Pfam" id="PF11721">
    <property type="entry name" value="Malectin"/>
    <property type="match status" value="1"/>
</dbReference>
<dbReference type="Pfam" id="PF02837">
    <property type="entry name" value="Glyco_hydro_2_N"/>
    <property type="match status" value="1"/>
</dbReference>
<feature type="domain" description="Glycosyl hydrolases family 2 sugar binding" evidence="6">
    <location>
        <begin position="451"/>
        <end position="523"/>
    </location>
</feature>
<dbReference type="GO" id="GO:0004553">
    <property type="term" value="F:hydrolase activity, hydrolyzing O-glycosyl compounds"/>
    <property type="evidence" value="ECO:0007669"/>
    <property type="project" value="InterPro"/>
</dbReference>
<dbReference type="SUPFAM" id="SSF75005">
    <property type="entry name" value="Arabinanase/levansucrase/invertase"/>
    <property type="match status" value="2"/>
</dbReference>
<dbReference type="SUPFAM" id="SSF51445">
    <property type="entry name" value="(Trans)glycosidases"/>
    <property type="match status" value="1"/>
</dbReference>
<dbReference type="EMBL" id="FQTV01000007">
    <property type="protein sequence ID" value="SHF30266.1"/>
    <property type="molecule type" value="Genomic_DNA"/>
</dbReference>
<dbReference type="PANTHER" id="PTHR42732:SF1">
    <property type="entry name" value="BETA-MANNOSIDASE"/>
    <property type="match status" value="1"/>
</dbReference>
<feature type="domain" description="Malectin" evidence="7">
    <location>
        <begin position="1089"/>
        <end position="1255"/>
    </location>
</feature>
<dbReference type="STRING" id="1297750.SAMN05444405_1076"/>
<evidence type="ECO:0000313" key="8">
    <source>
        <dbReference type="EMBL" id="SHF30266.1"/>
    </source>
</evidence>
<dbReference type="InterPro" id="IPR013783">
    <property type="entry name" value="Ig-like_fold"/>
</dbReference>
<protein>
    <submittedName>
        <fullName evidence="8">Beta-galactosidase/beta-glucuronidase</fullName>
    </submittedName>
</protein>
<dbReference type="InterPro" id="IPR006102">
    <property type="entry name" value="Ig-like_GH2"/>
</dbReference>
<dbReference type="InterPro" id="IPR036156">
    <property type="entry name" value="Beta-gal/glucu_dom_sf"/>
</dbReference>
<dbReference type="Proteomes" id="UP000184509">
    <property type="component" value="Unassembled WGS sequence"/>
</dbReference>
<evidence type="ECO:0000259" key="5">
    <source>
        <dbReference type="Pfam" id="PF02836"/>
    </source>
</evidence>
<gene>
    <name evidence="8" type="ORF">SAMN05444405_1076</name>
</gene>
<dbReference type="SUPFAM" id="SSF49785">
    <property type="entry name" value="Galactose-binding domain-like"/>
    <property type="match status" value="1"/>
</dbReference>
<evidence type="ECO:0000256" key="3">
    <source>
        <dbReference type="ARBA" id="ARBA00023295"/>
    </source>
</evidence>
<dbReference type="Gene3D" id="2.115.10.20">
    <property type="entry name" value="Glycosyl hydrolase domain, family 43"/>
    <property type="match status" value="2"/>
</dbReference>
<dbReference type="InterPro" id="IPR008979">
    <property type="entry name" value="Galactose-bd-like_sf"/>
</dbReference>
<dbReference type="SUPFAM" id="SSF49303">
    <property type="entry name" value="beta-Galactosidase/glucuronidase domain"/>
    <property type="match status" value="1"/>
</dbReference>
<dbReference type="InterPro" id="IPR006103">
    <property type="entry name" value="Glyco_hydro_2_cat"/>
</dbReference>
<dbReference type="Gene3D" id="2.60.120.430">
    <property type="entry name" value="Galactose-binding lectin"/>
    <property type="match status" value="1"/>
</dbReference>
<evidence type="ECO:0000313" key="9">
    <source>
        <dbReference type="Proteomes" id="UP000184509"/>
    </source>
</evidence>
<dbReference type="InterPro" id="IPR051913">
    <property type="entry name" value="GH2_Domain-Containing"/>
</dbReference>
<keyword evidence="3" id="KW-0326">Glycosidase</keyword>
<feature type="domain" description="Glycoside hydrolase family 2 immunoglobulin-like beta-sandwich" evidence="4">
    <location>
        <begin position="577"/>
        <end position="675"/>
    </location>
</feature>
<dbReference type="InterPro" id="IPR017853">
    <property type="entry name" value="GH"/>
</dbReference>
<dbReference type="Gene3D" id="2.60.40.10">
    <property type="entry name" value="Immunoglobulins"/>
    <property type="match status" value="2"/>
</dbReference>
<evidence type="ECO:0000256" key="1">
    <source>
        <dbReference type="ARBA" id="ARBA00007401"/>
    </source>
</evidence>
<accession>A0A1M5AJF3</accession>
<dbReference type="InterPro" id="IPR023296">
    <property type="entry name" value="Glyco_hydro_beta-prop_sf"/>
</dbReference>
<evidence type="ECO:0000259" key="4">
    <source>
        <dbReference type="Pfam" id="PF00703"/>
    </source>
</evidence>
<feature type="domain" description="Glycoside hydrolase family 2 catalytic" evidence="5">
    <location>
        <begin position="687"/>
        <end position="829"/>
    </location>
</feature>
<dbReference type="InterPro" id="IPR006104">
    <property type="entry name" value="Glyco_hydro_2_N"/>
</dbReference>
<evidence type="ECO:0000256" key="2">
    <source>
        <dbReference type="ARBA" id="ARBA00022801"/>
    </source>
</evidence>
<dbReference type="PANTHER" id="PTHR42732">
    <property type="entry name" value="BETA-GALACTOSIDASE"/>
    <property type="match status" value="1"/>
</dbReference>
<dbReference type="PRINTS" id="PR00132">
    <property type="entry name" value="GLHYDRLASE2"/>
</dbReference>
<evidence type="ECO:0000259" key="6">
    <source>
        <dbReference type="Pfam" id="PF02837"/>
    </source>
</evidence>
<organism evidence="8 9">
    <name type="scientific">Bacteroides luti</name>
    <dbReference type="NCBI Taxonomy" id="1297750"/>
    <lineage>
        <taxon>Bacteria</taxon>
        <taxon>Pseudomonadati</taxon>
        <taxon>Bacteroidota</taxon>
        <taxon>Bacteroidia</taxon>
        <taxon>Bacteroidales</taxon>
        <taxon>Bacteroidaceae</taxon>
        <taxon>Bacteroides</taxon>
    </lineage>
</organism>
<reference evidence="8 9" key="1">
    <citation type="submission" date="2016-11" db="EMBL/GenBank/DDBJ databases">
        <authorList>
            <person name="Jaros S."/>
            <person name="Januszkiewicz K."/>
            <person name="Wedrychowicz H."/>
        </authorList>
    </citation>
    <scope>NUCLEOTIDE SEQUENCE [LARGE SCALE GENOMIC DNA]</scope>
    <source>
        <strain evidence="8 9">DSM 26991</strain>
    </source>
</reference>
<name>A0A1M5AJF3_9BACE</name>
<dbReference type="InterPro" id="IPR006101">
    <property type="entry name" value="Glyco_hydro_2"/>
</dbReference>
<keyword evidence="9" id="KW-1185">Reference proteome</keyword>
<dbReference type="GO" id="GO:0005975">
    <property type="term" value="P:carbohydrate metabolic process"/>
    <property type="evidence" value="ECO:0007669"/>
    <property type="project" value="InterPro"/>
</dbReference>
<dbReference type="Pfam" id="PF02836">
    <property type="entry name" value="Glyco_hydro_2_C"/>
    <property type="match status" value="1"/>
</dbReference>